<comment type="subcellular location">
    <subcellularLocation>
        <location evidence="5 7">Cytoplasm</location>
    </subcellularLocation>
</comment>
<reference evidence="8 9" key="1">
    <citation type="submission" date="2011-03" db="EMBL/GenBank/DDBJ databases">
        <authorList>
            <person name="Weinstock G."/>
            <person name="Sodergren E."/>
            <person name="Clifton S."/>
            <person name="Fulton L."/>
            <person name="Fulton B."/>
            <person name="Courtney L."/>
            <person name="Fronick C."/>
            <person name="Harrison M."/>
            <person name="Strong C."/>
            <person name="Farmer C."/>
            <person name="Delahaunty K."/>
            <person name="Markovic C."/>
            <person name="Hall O."/>
            <person name="Minx P."/>
            <person name="Tomlinson C."/>
            <person name="Mitreva M."/>
            <person name="Hou S."/>
            <person name="Chen J."/>
            <person name="Wollam A."/>
            <person name="Pepin K.H."/>
            <person name="Johnson M."/>
            <person name="Bhonagiri V."/>
            <person name="Zhang X."/>
            <person name="Suruliraj S."/>
            <person name="Warren W."/>
            <person name="Chinwalla A."/>
            <person name="Mardis E.R."/>
            <person name="Wilson R.K."/>
        </authorList>
    </citation>
    <scope>NUCLEOTIDE SEQUENCE [LARGE SCALE GENOMIC DNA]</scope>
    <source>
        <strain evidence="8 9">YIT 11840</strain>
    </source>
</reference>
<feature type="binding site" evidence="5">
    <location>
        <position position="190"/>
    </location>
    <ligand>
        <name>ATP</name>
        <dbReference type="ChEBI" id="CHEBI:30616"/>
    </ligand>
</feature>
<evidence type="ECO:0000256" key="1">
    <source>
        <dbReference type="ARBA" id="ARBA00022679"/>
    </source>
</evidence>
<comment type="subunit">
    <text evidence="5 7">Monomer.</text>
</comment>
<dbReference type="HAMAP" id="MF_00235">
    <property type="entry name" value="Adenylate_kinase_Adk"/>
    <property type="match status" value="1"/>
</dbReference>
<feature type="binding site" evidence="5">
    <location>
        <position position="162"/>
    </location>
    <ligand>
        <name>AMP</name>
        <dbReference type="ChEBI" id="CHEBI:456215"/>
    </ligand>
</feature>
<comment type="function">
    <text evidence="5">Catalyzes the reversible transfer of the terminal phosphate group between ATP and AMP. Plays an important role in cellular energy homeostasis and in adenine nucleotide metabolism.</text>
</comment>
<feature type="binding site" evidence="5">
    <location>
        <position position="49"/>
    </location>
    <ligand>
        <name>AMP</name>
        <dbReference type="ChEBI" id="CHEBI:456215"/>
    </ligand>
</feature>
<feature type="binding site" evidence="5">
    <location>
        <position position="151"/>
    </location>
    <ligand>
        <name>AMP</name>
        <dbReference type="ChEBI" id="CHEBI:456215"/>
    </ligand>
</feature>
<dbReference type="EC" id="2.7.4.3" evidence="5 7"/>
<evidence type="ECO:0000256" key="3">
    <source>
        <dbReference type="ARBA" id="ARBA00022741"/>
    </source>
</evidence>
<comment type="catalytic activity">
    <reaction evidence="5 7">
        <text>AMP + ATP = 2 ADP</text>
        <dbReference type="Rhea" id="RHEA:12973"/>
        <dbReference type="ChEBI" id="CHEBI:30616"/>
        <dbReference type="ChEBI" id="CHEBI:456215"/>
        <dbReference type="ChEBI" id="CHEBI:456216"/>
        <dbReference type="EC" id="2.7.4.3"/>
    </reaction>
</comment>
<comment type="pathway">
    <text evidence="5">Purine metabolism; AMP biosynthesis via salvage pathway; AMP from ADP: step 1/1.</text>
</comment>
<dbReference type="InterPro" id="IPR000850">
    <property type="entry name" value="Adenylat/UMP-CMP_kin"/>
</dbReference>
<comment type="caution">
    <text evidence="5">Lacks conserved residue(s) required for the propagation of feature annotation.</text>
</comment>
<dbReference type="Pfam" id="PF00406">
    <property type="entry name" value="ADK"/>
    <property type="match status" value="1"/>
</dbReference>
<organism evidence="8 9">
    <name type="scientific">Paraprevotella clara YIT 11840</name>
    <dbReference type="NCBI Taxonomy" id="762968"/>
    <lineage>
        <taxon>Bacteria</taxon>
        <taxon>Pseudomonadati</taxon>
        <taxon>Bacteroidota</taxon>
        <taxon>Bacteroidia</taxon>
        <taxon>Bacteroidales</taxon>
        <taxon>Prevotellaceae</taxon>
        <taxon>Paraprevotella</taxon>
    </lineage>
</organism>
<dbReference type="eggNOG" id="COG0563">
    <property type="taxonomic scope" value="Bacteria"/>
</dbReference>
<dbReference type="Proteomes" id="UP000003598">
    <property type="component" value="Unassembled WGS sequence"/>
</dbReference>
<dbReference type="GO" id="GO:0005524">
    <property type="term" value="F:ATP binding"/>
    <property type="evidence" value="ECO:0007669"/>
    <property type="project" value="UniProtKB-UniRule"/>
</dbReference>
<keyword evidence="4 5" id="KW-0418">Kinase</keyword>
<evidence type="ECO:0000256" key="5">
    <source>
        <dbReference type="HAMAP-Rule" id="MF_00235"/>
    </source>
</evidence>
<dbReference type="OrthoDB" id="9805030at2"/>
<dbReference type="STRING" id="762968.HMPREF9441_02187"/>
<protein>
    <recommendedName>
        <fullName evidence="5 7">Adenylate kinase</fullName>
        <shortName evidence="5">AK</shortName>
        <ecNumber evidence="5 7">2.7.4.3</ecNumber>
    </recommendedName>
    <alternativeName>
        <fullName evidence="5">ATP-AMP transphosphorylase</fullName>
    </alternativeName>
    <alternativeName>
        <fullName evidence="5">ATP:AMP phosphotransferase</fullName>
    </alternativeName>
    <alternativeName>
        <fullName evidence="5">Adenylate monophosphate kinase</fullName>
    </alternativeName>
</protein>
<feature type="binding site" evidence="5">
    <location>
        <begin position="103"/>
        <end position="106"/>
    </location>
    <ligand>
        <name>AMP</name>
        <dbReference type="ChEBI" id="CHEBI:456215"/>
    </ligand>
</feature>
<feature type="binding site" evidence="5">
    <location>
        <begin position="28"/>
        <end position="33"/>
    </location>
    <ligand>
        <name>ATP</name>
        <dbReference type="ChEBI" id="CHEBI:30616"/>
    </ligand>
</feature>
<dbReference type="PANTHER" id="PTHR23359">
    <property type="entry name" value="NUCLEOTIDE KINASE"/>
    <property type="match status" value="1"/>
</dbReference>
<dbReference type="UniPathway" id="UPA00588">
    <property type="reaction ID" value="UER00649"/>
</dbReference>
<dbReference type="AlphaFoldDB" id="G5SS38"/>
<comment type="caution">
    <text evidence="8">The sequence shown here is derived from an EMBL/GenBank/DDBJ whole genome shotgun (WGS) entry which is preliminary data.</text>
</comment>
<dbReference type="EMBL" id="AFFY01000028">
    <property type="protein sequence ID" value="EHG99939.1"/>
    <property type="molecule type" value="Genomic_DNA"/>
</dbReference>
<dbReference type="HOGENOM" id="CLU_032354_4_1_10"/>
<dbReference type="GO" id="GO:0005737">
    <property type="term" value="C:cytoplasm"/>
    <property type="evidence" value="ECO:0007669"/>
    <property type="project" value="UniProtKB-SubCell"/>
</dbReference>
<dbReference type="SUPFAM" id="SSF52540">
    <property type="entry name" value="P-loop containing nucleoside triphosphate hydrolases"/>
    <property type="match status" value="1"/>
</dbReference>
<keyword evidence="5 7" id="KW-0067">ATP-binding</keyword>
<evidence type="ECO:0000256" key="4">
    <source>
        <dbReference type="ARBA" id="ARBA00022777"/>
    </source>
</evidence>
<dbReference type="NCBIfam" id="NF001381">
    <property type="entry name" value="PRK00279.1-3"/>
    <property type="match status" value="1"/>
</dbReference>
<dbReference type="PROSITE" id="PS00113">
    <property type="entry name" value="ADENYLATE_KINASE"/>
    <property type="match status" value="1"/>
</dbReference>
<feature type="binding site" evidence="5">
    <location>
        <begin position="75"/>
        <end position="77"/>
    </location>
    <ligand>
        <name>AMP</name>
        <dbReference type="ChEBI" id="CHEBI:456215"/>
    </ligand>
</feature>
<dbReference type="NCBIfam" id="NF011105">
    <property type="entry name" value="PRK14532.1"/>
    <property type="match status" value="1"/>
</dbReference>
<dbReference type="NCBIfam" id="NF011100">
    <property type="entry name" value="PRK14527.1"/>
    <property type="match status" value="1"/>
</dbReference>
<dbReference type="CDD" id="cd01428">
    <property type="entry name" value="ADK"/>
    <property type="match status" value="1"/>
</dbReference>
<evidence type="ECO:0000313" key="8">
    <source>
        <dbReference type="EMBL" id="EHG99939.1"/>
    </source>
</evidence>
<evidence type="ECO:0000256" key="2">
    <source>
        <dbReference type="ARBA" id="ARBA00022727"/>
    </source>
</evidence>
<dbReference type="PATRIC" id="fig|762968.3.peg.1945"/>
<accession>G5SS38</accession>
<dbReference type="InterPro" id="IPR027417">
    <property type="entry name" value="P-loop_NTPase"/>
</dbReference>
<comment type="domain">
    <text evidence="5">Consists of three domains, a large central CORE domain and two small peripheral domains, NMPbind and LID, which undergo movements during catalysis. The LID domain closes over the site of phosphoryl transfer upon ATP binding. Assembling and dissambling the active center during each catalytic cycle provides an effective means to prevent ATP hydrolysis.</text>
</comment>
<comment type="similarity">
    <text evidence="5 6">Belongs to the adenylate kinase family.</text>
</comment>
<dbReference type="GO" id="GO:0044209">
    <property type="term" value="P:AMP salvage"/>
    <property type="evidence" value="ECO:0007669"/>
    <property type="project" value="UniProtKB-UniRule"/>
</dbReference>
<keyword evidence="1 5" id="KW-0808">Transferase</keyword>
<name>G5SS38_9BACT</name>
<gene>
    <name evidence="5" type="primary">adk</name>
    <name evidence="8" type="ORF">HMPREF9441_02187</name>
</gene>
<evidence type="ECO:0000256" key="7">
    <source>
        <dbReference type="RuleBase" id="RU003331"/>
    </source>
</evidence>
<dbReference type="Gene3D" id="3.40.50.300">
    <property type="entry name" value="P-loop containing nucleotide triphosphate hydrolases"/>
    <property type="match status" value="1"/>
</dbReference>
<feature type="binding site" evidence="5">
    <location>
        <position position="54"/>
    </location>
    <ligand>
        <name>AMP</name>
        <dbReference type="ChEBI" id="CHEBI:456215"/>
    </ligand>
</feature>
<dbReference type="PRINTS" id="PR00094">
    <property type="entry name" value="ADENYLTKNASE"/>
</dbReference>
<dbReference type="GO" id="GO:0004017">
    <property type="term" value="F:AMP kinase activity"/>
    <property type="evidence" value="ECO:0007669"/>
    <property type="project" value="UniProtKB-UniRule"/>
</dbReference>
<evidence type="ECO:0000313" key="9">
    <source>
        <dbReference type="Proteomes" id="UP000003598"/>
    </source>
</evidence>
<feature type="region of interest" description="NMP" evidence="5">
    <location>
        <begin position="48"/>
        <end position="77"/>
    </location>
</feature>
<keyword evidence="5" id="KW-0963">Cytoplasm</keyword>
<keyword evidence="9" id="KW-1185">Reference proteome</keyword>
<proteinExistence type="inferred from homology"/>
<feature type="binding site" evidence="5">
    <location>
        <position position="110"/>
    </location>
    <ligand>
        <name>AMP</name>
        <dbReference type="ChEBI" id="CHEBI:456215"/>
    </ligand>
</feature>
<sequence length="208" mass="23411">MSEKEEKDCFNQYKITTMKNIIIFGAPGSGKGTYSDEIVAKYGMGHISTGDVLRGEIKNGTELGKIAKGYIDNGQLIPDELMIDILAKTYDAQTKGQGVIFDGFPRTIAQAEALKKMLADRKDDMGMMIELVVDEETLMARLLNRAIEQGRADDNEETIKKRFDVYRNQTAPLAEWFEKEGLRHTFNWKGSKEQMLAEIFEAIDAANK</sequence>
<dbReference type="InterPro" id="IPR033690">
    <property type="entry name" value="Adenylat_kinase_CS"/>
</dbReference>
<keyword evidence="2 5" id="KW-0545">Nucleotide biosynthesis</keyword>
<keyword evidence="3 5" id="KW-0547">Nucleotide-binding</keyword>
<evidence type="ECO:0000256" key="6">
    <source>
        <dbReference type="RuleBase" id="RU003330"/>
    </source>
</evidence>
<feature type="binding site" evidence="5">
    <location>
        <position position="145"/>
    </location>
    <ligand>
        <name>ATP</name>
        <dbReference type="ChEBI" id="CHEBI:30616"/>
    </ligand>
</feature>